<evidence type="ECO:0000256" key="5">
    <source>
        <dbReference type="PROSITE-ProRule" id="PRU00277"/>
    </source>
</evidence>
<evidence type="ECO:0000256" key="1">
    <source>
        <dbReference type="ARBA" id="ARBA00000971"/>
    </source>
</evidence>
<dbReference type="OrthoDB" id="1902587at2759"/>
<dbReference type="GO" id="GO:0000785">
    <property type="term" value="C:chromatin"/>
    <property type="evidence" value="ECO:0007669"/>
    <property type="project" value="TreeGrafter"/>
</dbReference>
<dbReference type="InParanoid" id="A0A163J1L0"/>
<reference evidence="8" key="1">
    <citation type="submission" date="2016-04" db="EMBL/GenBank/DDBJ databases">
        <authorList>
            <person name="Evans L.H."/>
            <person name="Alamgir A."/>
            <person name="Owens N."/>
            <person name="Weber N.D."/>
            <person name="Virtaneva K."/>
            <person name="Barbian K."/>
            <person name="Babar A."/>
            <person name="Rosenke K."/>
        </authorList>
    </citation>
    <scope>NUCLEOTIDE SEQUENCE [LARGE SCALE GENOMIC DNA]</scope>
    <source>
        <strain evidence="8">CBS 101.48</strain>
    </source>
</reference>
<feature type="compositionally biased region" description="Basic and acidic residues" evidence="6">
    <location>
        <begin position="341"/>
        <end position="351"/>
    </location>
</feature>
<dbReference type="OMA" id="SETNDHW"/>
<organism evidence="8">
    <name type="scientific">Absidia glauca</name>
    <name type="common">Pin mould</name>
    <dbReference type="NCBI Taxonomy" id="4829"/>
    <lineage>
        <taxon>Eukaryota</taxon>
        <taxon>Fungi</taxon>
        <taxon>Fungi incertae sedis</taxon>
        <taxon>Mucoromycota</taxon>
        <taxon>Mucoromycotina</taxon>
        <taxon>Mucoromycetes</taxon>
        <taxon>Mucorales</taxon>
        <taxon>Cunninghamellaceae</taxon>
        <taxon>Absidia</taxon>
    </lineage>
</organism>
<dbReference type="Pfam" id="PF00254">
    <property type="entry name" value="FKBP_C"/>
    <property type="match status" value="1"/>
</dbReference>
<evidence type="ECO:0000259" key="7">
    <source>
        <dbReference type="PROSITE" id="PS50059"/>
    </source>
</evidence>
<keyword evidence="9" id="KW-1185">Reference proteome</keyword>
<dbReference type="SUPFAM" id="SSF54534">
    <property type="entry name" value="FKBP-like"/>
    <property type="match status" value="1"/>
</dbReference>
<dbReference type="InterPro" id="IPR001179">
    <property type="entry name" value="PPIase_FKBP_dom"/>
</dbReference>
<feature type="compositionally biased region" description="Low complexity" evidence="6">
    <location>
        <begin position="273"/>
        <end position="288"/>
    </location>
</feature>
<feature type="compositionally biased region" description="Basic and acidic residues" evidence="6">
    <location>
        <begin position="260"/>
        <end position="272"/>
    </location>
</feature>
<dbReference type="InterPro" id="IPR046357">
    <property type="entry name" value="PPIase_dom_sf"/>
</dbReference>
<feature type="region of interest" description="Disordered" evidence="6">
    <location>
        <begin position="99"/>
        <end position="166"/>
    </location>
</feature>
<feature type="region of interest" description="Disordered" evidence="6">
    <location>
        <begin position="185"/>
        <end position="394"/>
    </location>
</feature>
<evidence type="ECO:0000313" key="9">
    <source>
        <dbReference type="Proteomes" id="UP000078561"/>
    </source>
</evidence>
<evidence type="ECO:0000313" key="8">
    <source>
        <dbReference type="EMBL" id="SAL96602.1"/>
    </source>
</evidence>
<dbReference type="GO" id="GO:0005730">
    <property type="term" value="C:nucleolus"/>
    <property type="evidence" value="ECO:0007669"/>
    <property type="project" value="TreeGrafter"/>
</dbReference>
<proteinExistence type="predicted"/>
<dbReference type="AlphaFoldDB" id="A0A163J1L0"/>
<name>A0A163J1L0_ABSGL</name>
<sequence>MEPGLVHSSEVIRPFMITMATLPETLLNNKRSTLSIKIDNVKYALCSLIPDKTWTTEQQLMNLTFQAGEWVTFYVKGDKDDGTNTSEWNERIDQFSETNDHWLSTSSHGAHGFEGEDMEDSSDDESVRPTQRQLMKRRSESTLPYSTKKRKEHDIVPPSPIPYDENSGIQVQRLLDQMAKSTMDLPTIPTLPRQRHSLPTEGRTYHFQPDHSFLDPLDHHPLSKRHRYVESTPHHEGRYSETYQLDRRSSHSSQQRKHSRDLLDPHLPESSRKQQQQRKTSETTTQKEATNKKRVRNDRTKKSPEERLLEAKLKQDKRLEARQQQEEKKKDKRLEHRKQRKERESKKKDDMQESLSTLSIDLLDIASPGPSSQQRQEPLPDGFEIEDKRVGTGRPASFGDTVGVRFISKMENGKVFDQNILGDLYKLTIGCDDVPSGWNFSVQGMQLNGEREVTVPPPYAKDLHPDIPRTEAITMNVKLLELEEGVQ</sequence>
<dbReference type="Gene3D" id="2.60.120.340">
    <property type="entry name" value="Nucleoplasmin core domain"/>
    <property type="match status" value="1"/>
</dbReference>
<dbReference type="GO" id="GO:0003755">
    <property type="term" value="F:peptidyl-prolyl cis-trans isomerase activity"/>
    <property type="evidence" value="ECO:0007669"/>
    <property type="project" value="UniProtKB-KW"/>
</dbReference>
<evidence type="ECO:0000256" key="4">
    <source>
        <dbReference type="ARBA" id="ARBA00023235"/>
    </source>
</evidence>
<dbReference type="PROSITE" id="PS50059">
    <property type="entry name" value="FKBP_PPIASE"/>
    <property type="match status" value="1"/>
</dbReference>
<dbReference type="EC" id="5.2.1.8" evidence="2 5"/>
<feature type="compositionally biased region" description="Basic and acidic residues" evidence="6">
    <location>
        <begin position="228"/>
        <end position="249"/>
    </location>
</feature>
<dbReference type="EMBL" id="LT551165">
    <property type="protein sequence ID" value="SAL96602.1"/>
    <property type="molecule type" value="Genomic_DNA"/>
</dbReference>
<dbReference type="Gene3D" id="3.10.50.40">
    <property type="match status" value="1"/>
</dbReference>
<dbReference type="PANTHER" id="PTHR43811:SF19">
    <property type="entry name" value="39 KDA FK506-BINDING NUCLEAR PROTEIN"/>
    <property type="match status" value="1"/>
</dbReference>
<gene>
    <name evidence="8" type="primary">ABSGL_02018.1 scaffold 2596</name>
</gene>
<dbReference type="PANTHER" id="PTHR43811">
    <property type="entry name" value="FKBP-TYPE PEPTIDYL-PROLYL CIS-TRANS ISOMERASE FKPA"/>
    <property type="match status" value="1"/>
</dbReference>
<keyword evidence="3 5" id="KW-0697">Rotamase</keyword>
<evidence type="ECO:0000256" key="3">
    <source>
        <dbReference type="ARBA" id="ARBA00023110"/>
    </source>
</evidence>
<accession>A0A163J1L0</accession>
<feature type="compositionally biased region" description="Basic and acidic residues" evidence="6">
    <location>
        <begin position="208"/>
        <end position="221"/>
    </location>
</feature>
<dbReference type="Proteomes" id="UP000078561">
    <property type="component" value="Unassembled WGS sequence"/>
</dbReference>
<dbReference type="InterPro" id="IPR041232">
    <property type="entry name" value="NPL"/>
</dbReference>
<dbReference type="STRING" id="4829.A0A163J1L0"/>
<feature type="compositionally biased region" description="Basic and acidic residues" evidence="6">
    <location>
        <begin position="297"/>
        <end position="334"/>
    </location>
</feature>
<evidence type="ECO:0000256" key="2">
    <source>
        <dbReference type="ARBA" id="ARBA00013194"/>
    </source>
</evidence>
<protein>
    <recommendedName>
        <fullName evidence="2 5">peptidylprolyl isomerase</fullName>
        <ecNumber evidence="2 5">5.2.1.8</ecNumber>
    </recommendedName>
</protein>
<feature type="compositionally biased region" description="Low complexity" evidence="6">
    <location>
        <begin position="354"/>
        <end position="367"/>
    </location>
</feature>
<feature type="domain" description="PPIase FKBP-type" evidence="7">
    <location>
        <begin position="399"/>
        <end position="483"/>
    </location>
</feature>
<evidence type="ECO:0000256" key="6">
    <source>
        <dbReference type="SAM" id="MobiDB-lite"/>
    </source>
</evidence>
<keyword evidence="4 5" id="KW-0413">Isomerase</keyword>
<feature type="compositionally biased region" description="Acidic residues" evidence="6">
    <location>
        <begin position="115"/>
        <end position="124"/>
    </location>
</feature>
<comment type="catalytic activity">
    <reaction evidence="1 5">
        <text>[protein]-peptidylproline (omega=180) = [protein]-peptidylproline (omega=0)</text>
        <dbReference type="Rhea" id="RHEA:16237"/>
        <dbReference type="Rhea" id="RHEA-COMP:10747"/>
        <dbReference type="Rhea" id="RHEA-COMP:10748"/>
        <dbReference type="ChEBI" id="CHEBI:83833"/>
        <dbReference type="ChEBI" id="CHEBI:83834"/>
        <dbReference type="EC" id="5.2.1.8"/>
    </reaction>
</comment>
<dbReference type="Pfam" id="PF17800">
    <property type="entry name" value="NPL"/>
    <property type="match status" value="1"/>
</dbReference>